<proteinExistence type="predicted"/>
<keyword evidence="2" id="KW-1185">Reference proteome</keyword>
<dbReference type="EMBL" id="JRAK01000011">
    <property type="protein sequence ID" value="KGN94591.1"/>
    <property type="molecule type" value="Genomic_DNA"/>
</dbReference>
<reference evidence="1 2" key="1">
    <citation type="submission" date="2014-08" db="EMBL/GenBank/DDBJ databases">
        <title>Porphyromonas gulae strain:COT-052_OH3439 Genome sequencing.</title>
        <authorList>
            <person name="Wallis C."/>
            <person name="Deusch O."/>
            <person name="O'Flynn C."/>
            <person name="Davis I."/>
            <person name="Jospin G."/>
            <person name="Darling A.E."/>
            <person name="Coil D.A."/>
            <person name="Alexiev A."/>
            <person name="Horsfall A."/>
            <person name="Kirkwood N."/>
            <person name="Harris S."/>
            <person name="Eisen J.A."/>
        </authorList>
    </citation>
    <scope>NUCLEOTIDE SEQUENCE [LARGE SCALE GENOMIC DNA]</scope>
    <source>
        <strain evidence="2">COT-052 OH3439</strain>
    </source>
</reference>
<dbReference type="RefSeq" id="WP_039423083.1">
    <property type="nucleotide sequence ID" value="NZ_JQJE01000026.1"/>
</dbReference>
<dbReference type="Proteomes" id="UP000030146">
    <property type="component" value="Unassembled WGS sequence"/>
</dbReference>
<accession>A0A0A2FTX4</accession>
<protein>
    <submittedName>
        <fullName evidence="1">Uncharacterized protein</fullName>
    </submittedName>
</protein>
<evidence type="ECO:0000313" key="1">
    <source>
        <dbReference type="EMBL" id="KGN94591.1"/>
    </source>
</evidence>
<evidence type="ECO:0000313" key="2">
    <source>
        <dbReference type="Proteomes" id="UP000030146"/>
    </source>
</evidence>
<dbReference type="AlphaFoldDB" id="A0A0A2FTX4"/>
<comment type="caution">
    <text evidence="1">The sequence shown here is derived from an EMBL/GenBank/DDBJ whole genome shotgun (WGS) entry which is preliminary data.</text>
</comment>
<name>A0A0A2FTX4_9PORP</name>
<gene>
    <name evidence="1" type="ORF">HR15_00765</name>
</gene>
<sequence>MIDLLIFAAGKAKDSKQIALSYTLYPLNTNTLDKLLIATRHVHRLLISPSSADLAATTAAHLSMFHQRHRK</sequence>
<organism evidence="1 2">
    <name type="scientific">Porphyromonas gulae</name>
    <dbReference type="NCBI Taxonomy" id="111105"/>
    <lineage>
        <taxon>Bacteria</taxon>
        <taxon>Pseudomonadati</taxon>
        <taxon>Bacteroidota</taxon>
        <taxon>Bacteroidia</taxon>
        <taxon>Bacteroidales</taxon>
        <taxon>Porphyromonadaceae</taxon>
        <taxon>Porphyromonas</taxon>
    </lineage>
</organism>